<dbReference type="CDD" id="cd00085">
    <property type="entry name" value="HNHc"/>
    <property type="match status" value="1"/>
</dbReference>
<dbReference type="InterPro" id="IPR003615">
    <property type="entry name" value="HNH_nuc"/>
</dbReference>
<keyword evidence="1" id="KW-0812">Transmembrane</keyword>
<gene>
    <name evidence="3" type="ORF">OERS_03830</name>
</gene>
<reference evidence="3 4" key="1">
    <citation type="submission" date="2016-06" db="EMBL/GenBank/DDBJ databases">
        <title>Genome sequence of Oerskovia enterophila DSM 43852.</title>
        <authorList>
            <person name="Poehlein A."/>
            <person name="Jag V."/>
            <person name="Bengelsdorf F.R."/>
            <person name="Daniel R."/>
            <person name="Duerre P."/>
        </authorList>
    </citation>
    <scope>NUCLEOTIDE SEQUENCE [LARGE SCALE GENOMIC DNA]</scope>
    <source>
        <strain evidence="3 4">DSM 43852</strain>
    </source>
</reference>
<keyword evidence="1" id="KW-1133">Transmembrane helix</keyword>
<keyword evidence="4" id="KW-1185">Reference proteome</keyword>
<name>A0ABX2Y8M9_9CELL</name>
<accession>A0ABX2Y8M9</accession>
<protein>
    <recommendedName>
        <fullName evidence="2">HNH domain-containing protein</fullName>
    </recommendedName>
</protein>
<comment type="caution">
    <text evidence="3">The sequence shown here is derived from an EMBL/GenBank/DDBJ whole genome shotgun (WGS) entry which is preliminary data.</text>
</comment>
<dbReference type="Pfam" id="PF01844">
    <property type="entry name" value="HNH"/>
    <property type="match status" value="1"/>
</dbReference>
<dbReference type="InterPro" id="IPR002711">
    <property type="entry name" value="HNH"/>
</dbReference>
<sequence>MVGLVLVSALEDLPGRVLAFADAQPGLVAVVVLVLVVAVVGPLLRPSPSRGDCDPQRLFTPAQRHEGFARAQGRCEHVGSFGLRCSARPTHGDHVYPWSRGGATAMDNFAALCQLHNARKGAKAPSAFYMWRLARRRRRYFPPGVPTRVEWRIGLSR</sequence>
<feature type="domain" description="HNH" evidence="2">
    <location>
        <begin position="88"/>
        <end position="121"/>
    </location>
</feature>
<dbReference type="Proteomes" id="UP000093412">
    <property type="component" value="Unassembled WGS sequence"/>
</dbReference>
<evidence type="ECO:0000256" key="1">
    <source>
        <dbReference type="SAM" id="Phobius"/>
    </source>
</evidence>
<proteinExistence type="predicted"/>
<dbReference type="Gene3D" id="1.10.30.50">
    <property type="match status" value="1"/>
</dbReference>
<evidence type="ECO:0000313" key="4">
    <source>
        <dbReference type="Proteomes" id="UP000093412"/>
    </source>
</evidence>
<feature type="transmembrane region" description="Helical" evidence="1">
    <location>
        <begin position="26"/>
        <end position="44"/>
    </location>
</feature>
<evidence type="ECO:0000313" key="3">
    <source>
        <dbReference type="EMBL" id="OCI32791.1"/>
    </source>
</evidence>
<keyword evidence="1" id="KW-0472">Membrane</keyword>
<organism evidence="3 4">
    <name type="scientific">Oerskovia enterophila</name>
    <dbReference type="NCBI Taxonomy" id="43678"/>
    <lineage>
        <taxon>Bacteria</taxon>
        <taxon>Bacillati</taxon>
        <taxon>Actinomycetota</taxon>
        <taxon>Actinomycetes</taxon>
        <taxon>Micrococcales</taxon>
        <taxon>Cellulomonadaceae</taxon>
        <taxon>Oerskovia</taxon>
    </lineage>
</organism>
<dbReference type="EMBL" id="MAQA01000003">
    <property type="protein sequence ID" value="OCI32791.1"/>
    <property type="molecule type" value="Genomic_DNA"/>
</dbReference>
<evidence type="ECO:0000259" key="2">
    <source>
        <dbReference type="Pfam" id="PF01844"/>
    </source>
</evidence>